<dbReference type="InterPro" id="IPR008881">
    <property type="entry name" value="Trigger_fac_ribosome-bd_bac"/>
</dbReference>
<dbReference type="InterPro" id="IPR008880">
    <property type="entry name" value="Trigger_fac_C"/>
</dbReference>
<reference evidence="16" key="1">
    <citation type="submission" date="2024-03" db="EMBL/GenBank/DDBJ databases">
        <title>Complete genome sequence of Mycoplasma gypis type strain B1/T1.</title>
        <authorList>
            <person name="Spergser J."/>
        </authorList>
    </citation>
    <scope>NUCLEOTIDE SEQUENCE [LARGE SCALE GENOMIC DNA]</scope>
    <source>
        <strain evidence="16">B1/T1</strain>
    </source>
</reference>
<proteinExistence type="inferred from homology"/>
<sequence>MIKRKLDKKKSELLVTVTADSKQWKEEQDKARKNLLANLEVKGFRKGKVPASEAEKYISDGQVQAKAVQVMVNELAKLAAEKITEKDFVIDAPEWNIVKADADELVLEYSYPVLPEVKLGEYKDLGVKLDSIKVTDKDIDAQIQKMLSRHALSIEVEDQIKDGDSVNFDFKGFVDGEAFDGGEAQGFDIVIGSNQFIPGFEDSLKQFKKGDEGQFNVAFPAEYHMEALRGKEATFKVKINKVKRPDLPELNEEFIKSLSMPNITNLDELKVYLKDLTHREKVQQAKDKFARDIMDKIVAVSEYPLPQQIVRKEMNEYYKRFEASLKQQGATVEQYIDAIKSTKEKLAQEIHEEVVKNLKVSFTYTAVAKAENITVEESDYDKEYELFAKLYNMPAEEIKKLVSKEQIQLPLINKKIIAKLAEYNDPKNYKTVFEDEEVVAKKTTKAKKESSEAKEKATKTPAKKTTKAKKESEK</sequence>
<comment type="function">
    <text evidence="11">Involved in protein export. Acts as a chaperone by maintaining the newly synthesized protein in an open conformation. Functions as a peptidyl-prolyl cis-trans isomerase.</text>
</comment>
<dbReference type="SUPFAM" id="SSF54534">
    <property type="entry name" value="FKBP-like"/>
    <property type="match status" value="1"/>
</dbReference>
<dbReference type="RefSeq" id="WP_205499531.1">
    <property type="nucleotide sequence ID" value="NZ_CP148066.1"/>
</dbReference>
<evidence type="ECO:0000256" key="9">
    <source>
        <dbReference type="ARBA" id="ARBA00023306"/>
    </source>
</evidence>
<dbReference type="Pfam" id="PF05697">
    <property type="entry name" value="Trigger_N"/>
    <property type="match status" value="1"/>
</dbReference>
<evidence type="ECO:0000256" key="7">
    <source>
        <dbReference type="ARBA" id="ARBA00023186"/>
    </source>
</evidence>
<evidence type="ECO:0000256" key="12">
    <source>
        <dbReference type="PROSITE-ProRule" id="PRU00277"/>
    </source>
</evidence>
<evidence type="ECO:0000256" key="11">
    <source>
        <dbReference type="HAMAP-Rule" id="MF_00303"/>
    </source>
</evidence>
<keyword evidence="5 11" id="KW-0132">Cell division</keyword>
<organism evidence="16 17">
    <name type="scientific">[Mycoplasma] gypis</name>
    <dbReference type="NCBI Taxonomy" id="92404"/>
    <lineage>
        <taxon>Bacteria</taxon>
        <taxon>Bacillati</taxon>
        <taxon>Mycoplasmatota</taxon>
        <taxon>Mycoplasmoidales</taxon>
        <taxon>Metamycoplasmataceae</taxon>
        <taxon>Metamycoplasma</taxon>
    </lineage>
</organism>
<dbReference type="InterPro" id="IPR036611">
    <property type="entry name" value="Trigger_fac_ribosome-bd_sf"/>
</dbReference>
<comment type="catalytic activity">
    <reaction evidence="1 11 12">
        <text>[protein]-peptidylproline (omega=180) = [protein]-peptidylproline (omega=0)</text>
        <dbReference type="Rhea" id="RHEA:16237"/>
        <dbReference type="Rhea" id="RHEA-COMP:10747"/>
        <dbReference type="Rhea" id="RHEA-COMP:10748"/>
        <dbReference type="ChEBI" id="CHEBI:83833"/>
        <dbReference type="ChEBI" id="CHEBI:83834"/>
        <dbReference type="EC" id="5.2.1.8"/>
    </reaction>
</comment>
<evidence type="ECO:0000313" key="17">
    <source>
        <dbReference type="Proteomes" id="UP001460679"/>
    </source>
</evidence>
<dbReference type="PROSITE" id="PS50059">
    <property type="entry name" value="FKBP_PPIASE"/>
    <property type="match status" value="1"/>
</dbReference>
<dbReference type="NCBIfam" id="TIGR00115">
    <property type="entry name" value="tig"/>
    <property type="match status" value="1"/>
</dbReference>
<evidence type="ECO:0000259" key="15">
    <source>
        <dbReference type="PROSITE" id="PS50059"/>
    </source>
</evidence>
<evidence type="ECO:0000256" key="3">
    <source>
        <dbReference type="ARBA" id="ARBA00013194"/>
    </source>
</evidence>
<dbReference type="InterPro" id="IPR046357">
    <property type="entry name" value="PPIase_dom_sf"/>
</dbReference>
<gene>
    <name evidence="11 16" type="primary">tig</name>
    <name evidence="16" type="ORF">WG616_00180</name>
</gene>
<evidence type="ECO:0000256" key="4">
    <source>
        <dbReference type="ARBA" id="ARBA00016902"/>
    </source>
</evidence>
<dbReference type="InterPro" id="IPR037041">
    <property type="entry name" value="Trigger_fac_C_sf"/>
</dbReference>
<dbReference type="Proteomes" id="UP001460679">
    <property type="component" value="Chromosome"/>
</dbReference>
<dbReference type="InterPro" id="IPR005215">
    <property type="entry name" value="Trig_fac"/>
</dbReference>
<dbReference type="Pfam" id="PF00254">
    <property type="entry name" value="FKBP_C"/>
    <property type="match status" value="1"/>
</dbReference>
<dbReference type="Pfam" id="PF05698">
    <property type="entry name" value="Trigger_C"/>
    <property type="match status" value="1"/>
</dbReference>
<accession>A0ABZ2RN30</accession>
<dbReference type="Gene3D" id="1.10.3120.10">
    <property type="entry name" value="Trigger factor, C-terminal domain"/>
    <property type="match status" value="1"/>
</dbReference>
<dbReference type="SUPFAM" id="SSF102735">
    <property type="entry name" value="Trigger factor ribosome-binding domain"/>
    <property type="match status" value="1"/>
</dbReference>
<dbReference type="PIRSF" id="PIRSF003095">
    <property type="entry name" value="Trigger_factor"/>
    <property type="match status" value="1"/>
</dbReference>
<keyword evidence="9 11" id="KW-0131">Cell cycle</keyword>
<evidence type="ECO:0000256" key="5">
    <source>
        <dbReference type="ARBA" id="ARBA00022618"/>
    </source>
</evidence>
<feature type="region of interest" description="Disordered" evidence="14">
    <location>
        <begin position="443"/>
        <end position="474"/>
    </location>
</feature>
<name>A0ABZ2RN30_9BACT</name>
<keyword evidence="6 11" id="KW-0697">Rotamase</keyword>
<dbReference type="InterPro" id="IPR027304">
    <property type="entry name" value="Trigger_fact/SurA_dom_sf"/>
</dbReference>
<keyword evidence="8 11" id="KW-0413">Isomerase</keyword>
<evidence type="ECO:0000256" key="2">
    <source>
        <dbReference type="ARBA" id="ARBA00005464"/>
    </source>
</evidence>
<dbReference type="EC" id="5.2.1.8" evidence="3 11"/>
<comment type="domain">
    <text evidence="11">Consists of 3 domains; the N-terminus binds the ribosome, the middle domain has PPIase activity, while the C-terminus has intrinsic chaperone activity on its own.</text>
</comment>
<comment type="subcellular location">
    <subcellularLocation>
        <location evidence="11">Cytoplasm</location>
    </subcellularLocation>
    <text evidence="11">About half TF is bound to the ribosome near the polypeptide exit tunnel while the other half is free in the cytoplasm.</text>
</comment>
<dbReference type="Gene3D" id="3.30.70.1050">
    <property type="entry name" value="Trigger factor ribosome-binding domain"/>
    <property type="match status" value="1"/>
</dbReference>
<evidence type="ECO:0000256" key="8">
    <source>
        <dbReference type="ARBA" id="ARBA00023235"/>
    </source>
</evidence>
<comment type="similarity">
    <text evidence="2 11 13">Belongs to the FKBP-type PPIase family. Tig subfamily.</text>
</comment>
<evidence type="ECO:0000256" key="1">
    <source>
        <dbReference type="ARBA" id="ARBA00000971"/>
    </source>
</evidence>
<evidence type="ECO:0000256" key="13">
    <source>
        <dbReference type="RuleBase" id="RU003914"/>
    </source>
</evidence>
<keyword evidence="11" id="KW-0963">Cytoplasm</keyword>
<dbReference type="SUPFAM" id="SSF109998">
    <property type="entry name" value="Triger factor/SurA peptide-binding domain-like"/>
    <property type="match status" value="1"/>
</dbReference>
<dbReference type="GO" id="GO:0003755">
    <property type="term" value="F:peptidyl-prolyl cis-trans isomerase activity"/>
    <property type="evidence" value="ECO:0007669"/>
    <property type="project" value="UniProtKB-EC"/>
</dbReference>
<keyword evidence="17" id="KW-1185">Reference proteome</keyword>
<evidence type="ECO:0000256" key="6">
    <source>
        <dbReference type="ARBA" id="ARBA00023110"/>
    </source>
</evidence>
<keyword evidence="7 11" id="KW-0143">Chaperone</keyword>
<evidence type="ECO:0000313" key="16">
    <source>
        <dbReference type="EMBL" id="WXL28440.1"/>
    </source>
</evidence>
<feature type="compositionally biased region" description="Basic and acidic residues" evidence="14">
    <location>
        <begin position="446"/>
        <end position="458"/>
    </location>
</feature>
<dbReference type="EMBL" id="CP148066">
    <property type="protein sequence ID" value="WXL28440.1"/>
    <property type="molecule type" value="Genomic_DNA"/>
</dbReference>
<evidence type="ECO:0000256" key="10">
    <source>
        <dbReference type="ARBA" id="ARBA00029986"/>
    </source>
</evidence>
<dbReference type="InterPro" id="IPR001179">
    <property type="entry name" value="PPIase_FKBP_dom"/>
</dbReference>
<feature type="domain" description="PPIase FKBP-type" evidence="15">
    <location>
        <begin position="163"/>
        <end position="223"/>
    </location>
</feature>
<evidence type="ECO:0000256" key="14">
    <source>
        <dbReference type="SAM" id="MobiDB-lite"/>
    </source>
</evidence>
<protein>
    <recommendedName>
        <fullName evidence="4 11">Trigger factor</fullName>
        <shortName evidence="11">TF</shortName>
        <ecNumber evidence="3 11">5.2.1.8</ecNumber>
    </recommendedName>
    <alternativeName>
        <fullName evidence="10 11">PPIase</fullName>
    </alternativeName>
</protein>
<dbReference type="HAMAP" id="MF_00303">
    <property type="entry name" value="Trigger_factor_Tig"/>
    <property type="match status" value="1"/>
</dbReference>
<dbReference type="Gene3D" id="3.10.50.40">
    <property type="match status" value="1"/>
</dbReference>